<keyword evidence="2" id="KW-1185">Reference proteome</keyword>
<dbReference type="Proteomes" id="UP001055879">
    <property type="component" value="Linkage Group LG17"/>
</dbReference>
<dbReference type="EMBL" id="CM042063">
    <property type="protein sequence ID" value="KAI3667755.1"/>
    <property type="molecule type" value="Genomic_DNA"/>
</dbReference>
<reference evidence="1 2" key="2">
    <citation type="journal article" date="2022" name="Mol. Ecol. Resour.">
        <title>The genomes of chicory, endive, great burdock and yacon provide insights into Asteraceae paleo-polyploidization history and plant inulin production.</title>
        <authorList>
            <person name="Fan W."/>
            <person name="Wang S."/>
            <person name="Wang H."/>
            <person name="Wang A."/>
            <person name="Jiang F."/>
            <person name="Liu H."/>
            <person name="Zhao H."/>
            <person name="Xu D."/>
            <person name="Zhang Y."/>
        </authorList>
    </citation>
    <scope>NUCLEOTIDE SEQUENCE [LARGE SCALE GENOMIC DNA]</scope>
    <source>
        <strain evidence="2">cv. Niubang</strain>
    </source>
</reference>
<comment type="caution">
    <text evidence="1">The sequence shown here is derived from an EMBL/GenBank/DDBJ whole genome shotgun (WGS) entry which is preliminary data.</text>
</comment>
<protein>
    <submittedName>
        <fullName evidence="1">Uncharacterized protein</fullName>
    </submittedName>
</protein>
<organism evidence="1 2">
    <name type="scientific">Arctium lappa</name>
    <name type="common">Greater burdock</name>
    <name type="synonym">Lappa major</name>
    <dbReference type="NCBI Taxonomy" id="4217"/>
    <lineage>
        <taxon>Eukaryota</taxon>
        <taxon>Viridiplantae</taxon>
        <taxon>Streptophyta</taxon>
        <taxon>Embryophyta</taxon>
        <taxon>Tracheophyta</taxon>
        <taxon>Spermatophyta</taxon>
        <taxon>Magnoliopsida</taxon>
        <taxon>eudicotyledons</taxon>
        <taxon>Gunneridae</taxon>
        <taxon>Pentapetalae</taxon>
        <taxon>asterids</taxon>
        <taxon>campanulids</taxon>
        <taxon>Asterales</taxon>
        <taxon>Asteraceae</taxon>
        <taxon>Carduoideae</taxon>
        <taxon>Cardueae</taxon>
        <taxon>Arctiinae</taxon>
        <taxon>Arctium</taxon>
    </lineage>
</organism>
<reference evidence="2" key="1">
    <citation type="journal article" date="2022" name="Mol. Ecol. Resour.">
        <title>The genomes of chicory, endive, great burdock and yacon provide insights into Asteraceae palaeo-polyploidization history and plant inulin production.</title>
        <authorList>
            <person name="Fan W."/>
            <person name="Wang S."/>
            <person name="Wang H."/>
            <person name="Wang A."/>
            <person name="Jiang F."/>
            <person name="Liu H."/>
            <person name="Zhao H."/>
            <person name="Xu D."/>
            <person name="Zhang Y."/>
        </authorList>
    </citation>
    <scope>NUCLEOTIDE SEQUENCE [LARGE SCALE GENOMIC DNA]</scope>
    <source>
        <strain evidence="2">cv. Niubang</strain>
    </source>
</reference>
<evidence type="ECO:0000313" key="2">
    <source>
        <dbReference type="Proteomes" id="UP001055879"/>
    </source>
</evidence>
<name>A0ACB8XL31_ARCLA</name>
<sequence>MNDAERISRKRRDQRKSPVSKPVAILDLNEEEGSREEILEEKKESKIDANVNAKKEQKSNESSSLIPCIDRLREELSCARCPKCKQLISNGRSCTINTVLWNTIQLLFPQEIEARKVVAGGSNTKESNDLQSPPVTRRNQYRSVIEALNSPEGEQLSLERWRRTGNHNLRQQSFRPASVVLLNSREAGDNSVTRRREVVMPLAAPPPPDVSMNAIQTGATTGACSAINRVIYNLPLCITGLPYGFRFIAKSSYDLSKSDALFCLCEVSSAARTQGMPVQVFLEFELKRTPHTHSLPPTYCRCHPHPLSLPLPTAAAATSDCFHLHPPLLHAYKYRSVLQNLKFDKLHTTVL</sequence>
<accession>A0ACB8XL31</accession>
<proteinExistence type="predicted"/>
<gene>
    <name evidence="1" type="ORF">L6452_42824</name>
</gene>
<evidence type="ECO:0000313" key="1">
    <source>
        <dbReference type="EMBL" id="KAI3667755.1"/>
    </source>
</evidence>